<sequence length="106" mass="10900">MGLNEFPPLLGEGLMIKALPGLAAAVGSFVRAYGSWLTAALLRFPLAALPLELAGRLSRESSARCPRGMRVRGCLLGSAAKGWGVAGEVSCTPSHAGMLCCPECVG</sequence>
<dbReference type="AlphaFoldDB" id="A0A8B9NDY0"/>
<reference evidence="1" key="1">
    <citation type="submission" date="2025-08" db="UniProtKB">
        <authorList>
            <consortium name="Ensembl"/>
        </authorList>
    </citation>
    <scope>IDENTIFICATION</scope>
</reference>
<protein>
    <submittedName>
        <fullName evidence="1">Uncharacterized protein</fullName>
    </submittedName>
</protein>
<dbReference type="SUPFAM" id="SSF111423">
    <property type="entry name" value="Resistin"/>
    <property type="match status" value="1"/>
</dbReference>
<accession>A0A8B9NDY0</accession>
<dbReference type="GO" id="GO:0005576">
    <property type="term" value="C:extracellular region"/>
    <property type="evidence" value="ECO:0007669"/>
    <property type="project" value="InterPro"/>
</dbReference>
<reference evidence="1" key="2">
    <citation type="submission" date="2025-09" db="UniProtKB">
        <authorList>
            <consortium name="Ensembl"/>
        </authorList>
    </citation>
    <scope>IDENTIFICATION</scope>
</reference>
<evidence type="ECO:0000313" key="1">
    <source>
        <dbReference type="Ensembl" id="ENSANIP00000020572.1"/>
    </source>
</evidence>
<evidence type="ECO:0000313" key="2">
    <source>
        <dbReference type="Proteomes" id="UP000694541"/>
    </source>
</evidence>
<dbReference type="Proteomes" id="UP000694541">
    <property type="component" value="Unplaced"/>
</dbReference>
<organism evidence="1 2">
    <name type="scientific">Accipiter nisus</name>
    <name type="common">Eurasian sparrowhawk</name>
    <dbReference type="NCBI Taxonomy" id="211598"/>
    <lineage>
        <taxon>Eukaryota</taxon>
        <taxon>Metazoa</taxon>
        <taxon>Chordata</taxon>
        <taxon>Craniata</taxon>
        <taxon>Vertebrata</taxon>
        <taxon>Euteleostomi</taxon>
        <taxon>Archelosauria</taxon>
        <taxon>Archosauria</taxon>
        <taxon>Dinosauria</taxon>
        <taxon>Saurischia</taxon>
        <taxon>Theropoda</taxon>
        <taxon>Coelurosauria</taxon>
        <taxon>Aves</taxon>
        <taxon>Neognathae</taxon>
        <taxon>Neoaves</taxon>
        <taxon>Telluraves</taxon>
        <taxon>Accipitrimorphae</taxon>
        <taxon>Accipitriformes</taxon>
        <taxon>Accipitridae</taxon>
        <taxon>Accipitrinae</taxon>
        <taxon>Accipiter</taxon>
    </lineage>
</organism>
<dbReference type="Ensembl" id="ENSANIT00000021255.1">
    <property type="protein sequence ID" value="ENSANIP00000020572.1"/>
    <property type="gene ID" value="ENSANIG00000013998.1"/>
</dbReference>
<keyword evidence="2" id="KW-1185">Reference proteome</keyword>
<dbReference type="InterPro" id="IPR036262">
    <property type="entry name" value="Resistin-like_sf"/>
</dbReference>
<name>A0A8B9NDY0_9AVES</name>
<dbReference type="GO" id="GO:0005179">
    <property type="term" value="F:hormone activity"/>
    <property type="evidence" value="ECO:0007669"/>
    <property type="project" value="InterPro"/>
</dbReference>
<proteinExistence type="predicted"/>